<reference evidence="1" key="1">
    <citation type="journal article" date="2019" name="Environ. Microbiol.">
        <title>Fungal ecological strategies reflected in gene transcription - a case study of two litter decomposers.</title>
        <authorList>
            <person name="Barbi F."/>
            <person name="Kohler A."/>
            <person name="Barry K."/>
            <person name="Baskaran P."/>
            <person name="Daum C."/>
            <person name="Fauchery L."/>
            <person name="Ihrmark K."/>
            <person name="Kuo A."/>
            <person name="LaButti K."/>
            <person name="Lipzen A."/>
            <person name="Morin E."/>
            <person name="Grigoriev I.V."/>
            <person name="Henrissat B."/>
            <person name="Lindahl B."/>
            <person name="Martin F."/>
        </authorList>
    </citation>
    <scope>NUCLEOTIDE SEQUENCE</scope>
    <source>
        <strain evidence="1">JB14</strain>
    </source>
</reference>
<dbReference type="AlphaFoldDB" id="A0A6A4GS21"/>
<organism evidence="1 2">
    <name type="scientific">Gymnopus androsaceus JB14</name>
    <dbReference type="NCBI Taxonomy" id="1447944"/>
    <lineage>
        <taxon>Eukaryota</taxon>
        <taxon>Fungi</taxon>
        <taxon>Dikarya</taxon>
        <taxon>Basidiomycota</taxon>
        <taxon>Agaricomycotina</taxon>
        <taxon>Agaricomycetes</taxon>
        <taxon>Agaricomycetidae</taxon>
        <taxon>Agaricales</taxon>
        <taxon>Marasmiineae</taxon>
        <taxon>Omphalotaceae</taxon>
        <taxon>Gymnopus</taxon>
    </lineage>
</organism>
<dbReference type="EMBL" id="ML769738">
    <property type="protein sequence ID" value="KAE9388551.1"/>
    <property type="molecule type" value="Genomic_DNA"/>
</dbReference>
<keyword evidence="2" id="KW-1185">Reference proteome</keyword>
<gene>
    <name evidence="1" type="ORF">BT96DRAFT_1025410</name>
</gene>
<proteinExistence type="predicted"/>
<dbReference type="OrthoDB" id="2922407at2759"/>
<evidence type="ECO:0000313" key="2">
    <source>
        <dbReference type="Proteomes" id="UP000799118"/>
    </source>
</evidence>
<accession>A0A6A4GS21</accession>
<evidence type="ECO:0000313" key="1">
    <source>
        <dbReference type="EMBL" id="KAE9388551.1"/>
    </source>
</evidence>
<sequence length="142" mass="15240">MTGSSSIKGFPVPSKTSFIPSMKSSLYLRLLLICAAGITQVKTLQVNVPSSWERRCDIPATVTRDLPDDPETFAVAYVEDSLSFTSFFATPTDTSSTAQTVFLSISTPGSFHLEVTDLTHSAVLATSTQFTVTNSIDPCPPV</sequence>
<protein>
    <submittedName>
        <fullName evidence="1">Uncharacterized protein</fullName>
    </submittedName>
</protein>
<name>A0A6A4GS21_9AGAR</name>
<dbReference type="Proteomes" id="UP000799118">
    <property type="component" value="Unassembled WGS sequence"/>
</dbReference>